<dbReference type="InterPro" id="IPR005331">
    <property type="entry name" value="Sulfotransferase"/>
</dbReference>
<accession>A0ABR1C5X4</accession>
<dbReference type="InterPro" id="IPR007669">
    <property type="entry name" value="Chst-1-like"/>
</dbReference>
<sequence length="182" mass="20890">MKPGIASGSIFRKKGHQIEGIVKKADREDIRNHRPIRLLSALDLLEISPLYPSSAEEAVDNVESNTVLSALTDQGVDASYCPSLASLKFVRVIRYDMLQREEMAKKYDHVLQIAGVPKHQRSYIRAELTRALPPHSTWNKLDRGDIENELLSNNTLLEIFLQLYYHDFVIFDYDFPTPQYTQ</sequence>
<gene>
    <name evidence="1" type="primary">Necator_chrII.g4866</name>
    <name evidence="1" type="ORF">RB195_017074</name>
</gene>
<reference evidence="1 2" key="1">
    <citation type="submission" date="2023-08" db="EMBL/GenBank/DDBJ databases">
        <title>A Necator americanus chromosomal reference genome.</title>
        <authorList>
            <person name="Ilik V."/>
            <person name="Petrzelkova K.J."/>
            <person name="Pardy F."/>
            <person name="Fuh T."/>
            <person name="Niatou-Singa F.S."/>
            <person name="Gouil Q."/>
            <person name="Baker L."/>
            <person name="Ritchie M.E."/>
            <person name="Jex A.R."/>
            <person name="Gazzola D."/>
            <person name="Li H."/>
            <person name="Toshio Fujiwara R."/>
            <person name="Zhan B."/>
            <person name="Aroian R.V."/>
            <person name="Pafco B."/>
            <person name="Schwarz E.M."/>
        </authorList>
    </citation>
    <scope>NUCLEOTIDE SEQUENCE [LARGE SCALE GENOMIC DNA]</scope>
    <source>
        <strain evidence="1 2">Aroian</strain>
        <tissue evidence="1">Whole animal</tissue>
    </source>
</reference>
<dbReference type="Pfam" id="PF03567">
    <property type="entry name" value="Sulfotransfer_2"/>
    <property type="match status" value="1"/>
</dbReference>
<organism evidence="1 2">
    <name type="scientific">Necator americanus</name>
    <name type="common">Human hookworm</name>
    <dbReference type="NCBI Taxonomy" id="51031"/>
    <lineage>
        <taxon>Eukaryota</taxon>
        <taxon>Metazoa</taxon>
        <taxon>Ecdysozoa</taxon>
        <taxon>Nematoda</taxon>
        <taxon>Chromadorea</taxon>
        <taxon>Rhabditida</taxon>
        <taxon>Rhabditina</taxon>
        <taxon>Rhabditomorpha</taxon>
        <taxon>Strongyloidea</taxon>
        <taxon>Ancylostomatidae</taxon>
        <taxon>Bunostominae</taxon>
        <taxon>Necator</taxon>
    </lineage>
</organism>
<dbReference type="PANTHER" id="PTHR22900">
    <property type="entry name" value="PROTEIN CBG14245-RELATED"/>
    <property type="match status" value="1"/>
</dbReference>
<protein>
    <submittedName>
        <fullName evidence="1">Uncharacterized protein</fullName>
    </submittedName>
</protein>
<keyword evidence="2" id="KW-1185">Reference proteome</keyword>
<evidence type="ECO:0000313" key="2">
    <source>
        <dbReference type="Proteomes" id="UP001303046"/>
    </source>
</evidence>
<comment type="caution">
    <text evidence="1">The sequence shown here is derived from an EMBL/GenBank/DDBJ whole genome shotgun (WGS) entry which is preliminary data.</text>
</comment>
<evidence type="ECO:0000313" key="1">
    <source>
        <dbReference type="EMBL" id="KAK6733092.1"/>
    </source>
</evidence>
<proteinExistence type="predicted"/>
<dbReference type="EMBL" id="JAVFWL010000002">
    <property type="protein sequence ID" value="KAK6733092.1"/>
    <property type="molecule type" value="Genomic_DNA"/>
</dbReference>
<dbReference type="PANTHER" id="PTHR22900:SF10">
    <property type="entry name" value="CARBOHYDRATE SULFOTRANSFERASE"/>
    <property type="match status" value="1"/>
</dbReference>
<name>A0ABR1C5X4_NECAM</name>
<dbReference type="Proteomes" id="UP001303046">
    <property type="component" value="Unassembled WGS sequence"/>
</dbReference>